<evidence type="ECO:0008006" key="3">
    <source>
        <dbReference type="Google" id="ProtNLM"/>
    </source>
</evidence>
<sequence>VALPLLDSMVPALSAMTKTSVHPVRRLGFVYFPHGSVSWAPGDQNQWTPRGEGHSLELSPILEPLASVQEQMIVLTNLEHKNAQGNGTDGNAEHTRSNASWLSAARPKMTEGADVRLATTVDQLAAQHLCQDTRLPSLELTVENSFLVGNCDNGYNCVYVNTLSWSSPTTPLPMENNPRLVFERLFGEGGTVGERRAEMRKDRSILDSVTEDMSRLINSLGPSDRNRVSDYVDAVREVERRIQRAEKESDLSTLTVPDRPIGIPESYDEHVKLLFDLLVLTYQADITRVFSIQLGREQSARTFPWIGVNEGHHGVSHHQDKPEKIEAMAKITTYYSQLLSYFAEKLAATADGDGSLLDNSMILHGSGMSNGNLHDHKNLPLVLLGGGAGQLRSGR</sequence>
<dbReference type="AlphaFoldDB" id="A0A382FYE9"/>
<evidence type="ECO:0000313" key="2">
    <source>
        <dbReference type="EMBL" id="SVB67585.1"/>
    </source>
</evidence>
<feature type="non-terminal residue" evidence="2">
    <location>
        <position position="1"/>
    </location>
</feature>
<dbReference type="Pfam" id="PF07586">
    <property type="entry name" value="HXXSHH"/>
    <property type="match status" value="1"/>
</dbReference>
<evidence type="ECO:0000256" key="1">
    <source>
        <dbReference type="SAM" id="Coils"/>
    </source>
</evidence>
<protein>
    <recommendedName>
        <fullName evidence="3">DUF1552 domain-containing protein</fullName>
    </recommendedName>
</protein>
<keyword evidence="1" id="KW-0175">Coiled coil</keyword>
<feature type="non-terminal residue" evidence="2">
    <location>
        <position position="395"/>
    </location>
</feature>
<name>A0A382FYE9_9ZZZZ</name>
<dbReference type="EMBL" id="UINC01052352">
    <property type="protein sequence ID" value="SVB67585.1"/>
    <property type="molecule type" value="Genomic_DNA"/>
</dbReference>
<gene>
    <name evidence="2" type="ORF">METZ01_LOCUS220439</name>
</gene>
<dbReference type="InterPro" id="IPR011447">
    <property type="entry name" value="DUF1552"/>
</dbReference>
<proteinExistence type="predicted"/>
<feature type="coiled-coil region" evidence="1">
    <location>
        <begin position="228"/>
        <end position="255"/>
    </location>
</feature>
<accession>A0A382FYE9</accession>
<organism evidence="2">
    <name type="scientific">marine metagenome</name>
    <dbReference type="NCBI Taxonomy" id="408172"/>
    <lineage>
        <taxon>unclassified sequences</taxon>
        <taxon>metagenomes</taxon>
        <taxon>ecological metagenomes</taxon>
    </lineage>
</organism>
<reference evidence="2" key="1">
    <citation type="submission" date="2018-05" db="EMBL/GenBank/DDBJ databases">
        <authorList>
            <person name="Lanie J.A."/>
            <person name="Ng W.-L."/>
            <person name="Kazmierczak K.M."/>
            <person name="Andrzejewski T.M."/>
            <person name="Davidsen T.M."/>
            <person name="Wayne K.J."/>
            <person name="Tettelin H."/>
            <person name="Glass J.I."/>
            <person name="Rusch D."/>
            <person name="Podicherti R."/>
            <person name="Tsui H.-C.T."/>
            <person name="Winkler M.E."/>
        </authorList>
    </citation>
    <scope>NUCLEOTIDE SEQUENCE</scope>
</reference>